<gene>
    <name evidence="2" type="ordered locus">MCP_2892</name>
</gene>
<proteinExistence type="predicted"/>
<reference evidence="3" key="3">
    <citation type="journal article" date="2011" name="PLoS ONE">
        <title>Genome sequence of a mesophilic hydrogenotrophic methanogen Methanocella paludicola, the first cultivated representative of the order Methanocellales.</title>
        <authorList>
            <person name="Sakai S."/>
            <person name="Takaki Y."/>
            <person name="Shimamura S."/>
            <person name="Sekine M."/>
            <person name="Tajima T."/>
            <person name="Kosugi H."/>
            <person name="Ichikawa N."/>
            <person name="Tasumi E."/>
            <person name="Hiraki A.T."/>
            <person name="Shimizu A."/>
            <person name="Kato Y."/>
            <person name="Nishiko R."/>
            <person name="Mori K."/>
            <person name="Fujita N."/>
            <person name="Imachi H."/>
            <person name="Takai K."/>
        </authorList>
    </citation>
    <scope>NUCLEOTIDE SEQUENCE [LARGE SCALE GENOMIC DNA]</scope>
    <source>
        <strain evidence="3">DSM 17711 / JCM 13418 / NBRC 101707 / SANAE</strain>
    </source>
</reference>
<feature type="transmembrane region" description="Helical" evidence="1">
    <location>
        <begin position="72"/>
        <end position="93"/>
    </location>
</feature>
<protein>
    <submittedName>
        <fullName evidence="2">Uncharacterized protein</fullName>
    </submittedName>
</protein>
<feature type="transmembrane region" description="Helical" evidence="1">
    <location>
        <begin position="5"/>
        <end position="27"/>
    </location>
</feature>
<name>D1Z2P2_METPS</name>
<keyword evidence="1" id="KW-0812">Transmembrane</keyword>
<accession>D1Z2P2</accession>
<dbReference type="PATRIC" id="fig|304371.9.peg.2961"/>
<feature type="transmembrane region" description="Helical" evidence="1">
    <location>
        <begin position="240"/>
        <end position="259"/>
    </location>
</feature>
<dbReference type="OrthoDB" id="270404at2157"/>
<reference evidence="2 3" key="2">
    <citation type="journal article" date="2008" name="Int. J. Syst. Evol. Microbiol.">
        <title>Methanocella paludicola gen. nov., sp. nov., a methane-producing archaeon, the first isolate of the lineage 'Rice Cluster I', and proposal of the new archaeal order Methanocellales ord. nov.</title>
        <authorList>
            <person name="Sakai S."/>
            <person name="Imachi H."/>
            <person name="Hanada S."/>
            <person name="Ohashi A."/>
            <person name="Harada H."/>
            <person name="Kamagata Y."/>
        </authorList>
    </citation>
    <scope>NUCLEOTIDE SEQUENCE [LARGE SCALE GENOMIC DNA]</scope>
    <source>
        <strain evidence="3">DSM 17711 / JCM 13418 / NBRC 101707 / SANAE</strain>
    </source>
</reference>
<feature type="transmembrane region" description="Helical" evidence="1">
    <location>
        <begin position="175"/>
        <end position="197"/>
    </location>
</feature>
<keyword evidence="3" id="KW-1185">Reference proteome</keyword>
<keyword evidence="1" id="KW-0472">Membrane</keyword>
<dbReference type="RefSeq" id="WP_012901634.1">
    <property type="nucleotide sequence ID" value="NC_013665.1"/>
</dbReference>
<sequence>MDKRIIIIASALIAVLAIVASGAGLFMNGLYKNDTKSGAAQEQGNDLVTLVLCVPLLAVSTYYAARGSLRGRLVWTGMVFYFLYVYAMMSFLSAYNQLFLVYVAAFSLSLYTFAYSVLTLDVNAVKESFSGAPTKAAAGFMFLIAIAVSAMWLGMIVPSLLTGERPVALETYTTLVVQALDLGVIVPLSLIAGVLLLQKKAWGYALASLIFVKGITLGTAVLSMALFMSLNGVEVVLPQVAIFVLLVLGALALAIIFYGKMKVPAASAA</sequence>
<dbReference type="EMBL" id="AP011532">
    <property type="protein sequence ID" value="BAI62964.1"/>
    <property type="molecule type" value="Genomic_DNA"/>
</dbReference>
<reference evidence="2 3" key="1">
    <citation type="journal article" date="2007" name="Appl. Environ. Microbiol.">
        <title>Isolation of key methanogens for global methane emission from rice paddy fields: a novel isolate affiliated with the clone cluster rice cluster I.</title>
        <authorList>
            <person name="Sakai S."/>
            <person name="Imachi H."/>
            <person name="Sekiguchi Y."/>
            <person name="Ohashi A."/>
            <person name="Harada H."/>
            <person name="Kamagata Y."/>
        </authorList>
    </citation>
    <scope>NUCLEOTIDE SEQUENCE [LARGE SCALE GENOMIC DNA]</scope>
    <source>
        <strain evidence="3">DSM 17711 / JCM 13418 / NBRC 101707 / SANAE</strain>
    </source>
</reference>
<keyword evidence="1" id="KW-1133">Transmembrane helix</keyword>
<feature type="transmembrane region" description="Helical" evidence="1">
    <location>
        <begin position="204"/>
        <end position="228"/>
    </location>
</feature>
<dbReference type="InParanoid" id="D1Z2P2"/>
<feature type="transmembrane region" description="Helical" evidence="1">
    <location>
        <begin position="47"/>
        <end position="65"/>
    </location>
</feature>
<dbReference type="Proteomes" id="UP000001882">
    <property type="component" value="Chromosome"/>
</dbReference>
<evidence type="ECO:0000313" key="3">
    <source>
        <dbReference type="Proteomes" id="UP000001882"/>
    </source>
</evidence>
<feature type="transmembrane region" description="Helical" evidence="1">
    <location>
        <begin position="99"/>
        <end position="124"/>
    </location>
</feature>
<evidence type="ECO:0000256" key="1">
    <source>
        <dbReference type="SAM" id="Phobius"/>
    </source>
</evidence>
<dbReference type="AlphaFoldDB" id="D1Z2P2"/>
<organism evidence="2 3">
    <name type="scientific">Methanocella paludicola (strain DSM 17711 / JCM 13418 / NBRC 101707 / SANAE)</name>
    <dbReference type="NCBI Taxonomy" id="304371"/>
    <lineage>
        <taxon>Archaea</taxon>
        <taxon>Methanobacteriati</taxon>
        <taxon>Methanobacteriota</taxon>
        <taxon>Stenosarchaea group</taxon>
        <taxon>Methanomicrobia</taxon>
        <taxon>Methanocellales</taxon>
        <taxon>Methanocellaceae</taxon>
        <taxon>Methanocella</taxon>
    </lineage>
</organism>
<feature type="transmembrane region" description="Helical" evidence="1">
    <location>
        <begin position="136"/>
        <end position="155"/>
    </location>
</feature>
<dbReference type="eggNOG" id="arCOG06802">
    <property type="taxonomic scope" value="Archaea"/>
</dbReference>
<evidence type="ECO:0000313" key="2">
    <source>
        <dbReference type="EMBL" id="BAI62964.1"/>
    </source>
</evidence>
<dbReference type="STRING" id="304371.MCP_2892"/>
<dbReference type="GeneID" id="8682567"/>
<dbReference type="KEGG" id="mpd:MCP_2892"/>